<dbReference type="AlphaFoldDB" id="L5KMI5"/>
<name>L5KMI5_PTEAL</name>
<accession>L5KMI5</accession>
<dbReference type="InterPro" id="IPR057106">
    <property type="entry name" value="NXPE4_C"/>
</dbReference>
<feature type="non-terminal residue" evidence="21">
    <location>
        <position position="1"/>
    </location>
</feature>
<evidence type="ECO:0000259" key="20">
    <source>
        <dbReference type="Pfam" id="PF24536"/>
    </source>
</evidence>
<keyword evidence="7 18" id="KW-0472">Membrane</keyword>
<dbReference type="GO" id="GO:0047186">
    <property type="term" value="F:N-acetylneuraminate 9-O-acetyltransferase activity"/>
    <property type="evidence" value="ECO:0007669"/>
    <property type="project" value="UniProtKB-EC"/>
</dbReference>
<keyword evidence="22" id="KW-1185">Reference proteome</keyword>
<comment type="subcellular location">
    <subcellularLocation>
        <location evidence="1">Golgi apparatus membrane</location>
        <topology evidence="1">Multi-pass membrane protein</topology>
    </subcellularLocation>
</comment>
<evidence type="ECO:0000256" key="4">
    <source>
        <dbReference type="ARBA" id="ARBA00022692"/>
    </source>
</evidence>
<proteinExistence type="inferred from homology"/>
<evidence type="ECO:0000256" key="18">
    <source>
        <dbReference type="SAM" id="Phobius"/>
    </source>
</evidence>
<dbReference type="InParanoid" id="L5KMI5"/>
<evidence type="ECO:0000256" key="16">
    <source>
        <dbReference type="ARBA" id="ARBA00080552"/>
    </source>
</evidence>
<dbReference type="EC" id="2.3.1.45" evidence="13"/>
<evidence type="ECO:0000259" key="19">
    <source>
        <dbReference type="Pfam" id="PF07779"/>
    </source>
</evidence>
<evidence type="ECO:0000256" key="14">
    <source>
        <dbReference type="ARBA" id="ARBA00074770"/>
    </source>
</evidence>
<feature type="transmembrane region" description="Helical" evidence="18">
    <location>
        <begin position="252"/>
        <end position="273"/>
    </location>
</feature>
<dbReference type="PANTHER" id="PTHR13533">
    <property type="entry name" value="N-ACETYLNEURAMINATE 9-O-ACETYLTRANSFERASE"/>
    <property type="match status" value="1"/>
</dbReference>
<evidence type="ECO:0000256" key="17">
    <source>
        <dbReference type="ARBA" id="ARBA00082364"/>
    </source>
</evidence>
<keyword evidence="9" id="KW-0012">Acyltransferase</keyword>
<gene>
    <name evidence="21" type="ORF">PAL_GLEAN10021743</name>
</gene>
<keyword evidence="6" id="KW-0333">Golgi apparatus</keyword>
<feature type="transmembrane region" description="Helical" evidence="18">
    <location>
        <begin position="362"/>
        <end position="384"/>
    </location>
</feature>
<feature type="domain" description="NXPE C-terminal" evidence="20">
    <location>
        <begin position="20"/>
        <end position="70"/>
    </location>
</feature>
<evidence type="ECO:0000256" key="12">
    <source>
        <dbReference type="ARBA" id="ARBA00051271"/>
    </source>
</evidence>
<evidence type="ECO:0000256" key="7">
    <source>
        <dbReference type="ARBA" id="ARBA00023136"/>
    </source>
</evidence>
<comment type="catalytic activity">
    <reaction evidence="12">
        <text>CMP-N-acetyl-beta-neuraminate + acetyl-CoA = CMP-N-acetyl-9-O-acetyl-beta-neuraminate + CoA</text>
        <dbReference type="Rhea" id="RHEA:81827"/>
        <dbReference type="ChEBI" id="CHEBI:57287"/>
        <dbReference type="ChEBI" id="CHEBI:57288"/>
        <dbReference type="ChEBI" id="CHEBI:57812"/>
        <dbReference type="ChEBI" id="CHEBI:229947"/>
        <dbReference type="EC" id="2.3.1.45"/>
    </reaction>
    <physiologicalReaction direction="left-to-right" evidence="12">
        <dbReference type="Rhea" id="RHEA:81828"/>
    </physiologicalReaction>
</comment>
<evidence type="ECO:0000256" key="15">
    <source>
        <dbReference type="ARBA" id="ARBA00078650"/>
    </source>
</evidence>
<dbReference type="PANTHER" id="PTHR13533:SF1">
    <property type="entry name" value="N-ACETYLNEURAMINATE 9-O-ACETYLTRANSFERASE"/>
    <property type="match status" value="1"/>
</dbReference>
<evidence type="ECO:0000256" key="2">
    <source>
        <dbReference type="ARBA" id="ARBA00010666"/>
    </source>
</evidence>
<keyword evidence="4 18" id="KW-0812">Transmembrane</keyword>
<keyword evidence="3" id="KW-0808">Transferase</keyword>
<evidence type="ECO:0000256" key="5">
    <source>
        <dbReference type="ARBA" id="ARBA00022989"/>
    </source>
</evidence>
<evidence type="ECO:0000256" key="3">
    <source>
        <dbReference type="ARBA" id="ARBA00022679"/>
    </source>
</evidence>
<evidence type="ECO:0000313" key="21">
    <source>
        <dbReference type="EMBL" id="ELK12512.1"/>
    </source>
</evidence>
<dbReference type="Pfam" id="PF07779">
    <property type="entry name" value="Cas1_AcylT"/>
    <property type="match status" value="1"/>
</dbReference>
<keyword evidence="8" id="KW-0325">Glycoprotein</keyword>
<dbReference type="STRING" id="9402.L5KMI5"/>
<evidence type="ECO:0000256" key="10">
    <source>
        <dbReference type="ARBA" id="ARBA00050175"/>
    </source>
</evidence>
<dbReference type="InterPro" id="IPR012419">
    <property type="entry name" value="Cas1_AcylTrans_dom"/>
</dbReference>
<dbReference type="FunFam" id="3.40.50.1110:FF:000050">
    <property type="entry name" value="N-acetylneuraminate 9-O-acetyltransferase"/>
    <property type="match status" value="1"/>
</dbReference>
<feature type="transmembrane region" description="Helical" evidence="18">
    <location>
        <begin position="330"/>
        <end position="350"/>
    </location>
</feature>
<dbReference type="GO" id="GO:0005975">
    <property type="term" value="P:carbohydrate metabolic process"/>
    <property type="evidence" value="ECO:0007669"/>
    <property type="project" value="UniProtKB-ARBA"/>
</dbReference>
<evidence type="ECO:0000256" key="9">
    <source>
        <dbReference type="ARBA" id="ARBA00023315"/>
    </source>
</evidence>
<evidence type="ECO:0000256" key="1">
    <source>
        <dbReference type="ARBA" id="ARBA00004653"/>
    </source>
</evidence>
<dbReference type="eggNOG" id="KOG1699">
    <property type="taxonomic scope" value="Eukaryota"/>
</dbReference>
<evidence type="ECO:0000256" key="6">
    <source>
        <dbReference type="ARBA" id="ARBA00023034"/>
    </source>
</evidence>
<protein>
    <recommendedName>
        <fullName evidence="14">N-acetylneuraminate (7)9-O-acetyltransferase</fullName>
        <ecNumber evidence="13">2.3.1.45</ecNumber>
    </recommendedName>
    <alternativeName>
        <fullName evidence="15">CAS1 domain-containing protein 1</fullName>
    </alternativeName>
    <alternativeName>
        <fullName evidence="17">CAS1 protein</fullName>
    </alternativeName>
    <alternativeName>
        <fullName evidence="16">Sialate O-acetyltransferase</fullName>
    </alternativeName>
</protein>
<evidence type="ECO:0000256" key="8">
    <source>
        <dbReference type="ARBA" id="ARBA00023180"/>
    </source>
</evidence>
<dbReference type="EMBL" id="KB030660">
    <property type="protein sequence ID" value="ELK12512.1"/>
    <property type="molecule type" value="Genomic_DNA"/>
</dbReference>
<comment type="similarity">
    <text evidence="2">Belongs to the PC-esterase family. CASD1 subfamily.</text>
</comment>
<comment type="catalytic activity">
    <reaction evidence="10">
        <text>a ganglioside GD3 (d18:1(4E)) + acetyl-CoA = a ganglioside Ac-O-7-GD3(d18:1(4E)) + CoA</text>
        <dbReference type="Rhea" id="RHEA:79499"/>
        <dbReference type="ChEBI" id="CHEBI:57287"/>
        <dbReference type="ChEBI" id="CHEBI:57288"/>
        <dbReference type="ChEBI" id="CHEBI:78436"/>
        <dbReference type="ChEBI" id="CHEBI:228242"/>
    </reaction>
    <physiologicalReaction direction="left-to-right" evidence="10">
        <dbReference type="Rhea" id="RHEA:79500"/>
    </physiologicalReaction>
</comment>
<feature type="transmembrane region" description="Helical" evidence="18">
    <location>
        <begin position="541"/>
        <end position="565"/>
    </location>
</feature>
<feature type="transmembrane region" description="Helical" evidence="18">
    <location>
        <begin position="586"/>
        <end position="606"/>
    </location>
</feature>
<dbReference type="Proteomes" id="UP000010552">
    <property type="component" value="Unassembled WGS sequence"/>
</dbReference>
<evidence type="ECO:0000313" key="22">
    <source>
        <dbReference type="Proteomes" id="UP000010552"/>
    </source>
</evidence>
<keyword evidence="5 18" id="KW-1133">Transmembrane helix</keyword>
<feature type="transmembrane region" description="Helical" evidence="18">
    <location>
        <begin position="515"/>
        <end position="535"/>
    </location>
</feature>
<reference evidence="22" key="1">
    <citation type="journal article" date="2013" name="Science">
        <title>Comparative analysis of bat genomes provides insight into the evolution of flight and immunity.</title>
        <authorList>
            <person name="Zhang G."/>
            <person name="Cowled C."/>
            <person name="Shi Z."/>
            <person name="Huang Z."/>
            <person name="Bishop-Lilly K.A."/>
            <person name="Fang X."/>
            <person name="Wynne J.W."/>
            <person name="Xiong Z."/>
            <person name="Baker M.L."/>
            <person name="Zhao W."/>
            <person name="Tachedjian M."/>
            <person name="Zhu Y."/>
            <person name="Zhou P."/>
            <person name="Jiang X."/>
            <person name="Ng J."/>
            <person name="Yang L."/>
            <person name="Wu L."/>
            <person name="Xiao J."/>
            <person name="Feng Y."/>
            <person name="Chen Y."/>
            <person name="Sun X."/>
            <person name="Zhang Y."/>
            <person name="Marsh G.A."/>
            <person name="Crameri G."/>
            <person name="Broder C.C."/>
            <person name="Frey K.G."/>
            <person name="Wang L.F."/>
            <person name="Wang J."/>
        </authorList>
    </citation>
    <scope>NUCLEOTIDE SEQUENCE [LARGE SCALE GENOMIC DNA]</scope>
</reference>
<dbReference type="GO" id="GO:0000139">
    <property type="term" value="C:Golgi membrane"/>
    <property type="evidence" value="ECO:0007669"/>
    <property type="project" value="UniProtKB-SubCell"/>
</dbReference>
<dbReference type="Pfam" id="PF24536">
    <property type="entry name" value="NXPE4_C"/>
    <property type="match status" value="1"/>
</dbReference>
<feature type="transmembrane region" description="Helical" evidence="18">
    <location>
        <begin position="456"/>
        <end position="473"/>
    </location>
</feature>
<feature type="domain" description="Cas1p 10 TM acyl transferase" evidence="19">
    <location>
        <begin position="208"/>
        <end position="590"/>
    </location>
</feature>
<feature type="transmembrane region" description="Helical" evidence="18">
    <location>
        <begin position="308"/>
        <end position="324"/>
    </location>
</feature>
<comment type="catalytic activity">
    <reaction evidence="11">
        <text>CMP-N-acetyl-beta-neuraminate + acetyl-CoA = CMP-N-acetyl-7-O-acetyl-beta-neuraminate + CoA</text>
        <dbReference type="Rhea" id="RHEA:79555"/>
        <dbReference type="ChEBI" id="CHEBI:57287"/>
        <dbReference type="ChEBI" id="CHEBI:57288"/>
        <dbReference type="ChEBI" id="CHEBI:57812"/>
        <dbReference type="ChEBI" id="CHEBI:229976"/>
    </reaction>
    <physiologicalReaction direction="left-to-right" evidence="11">
        <dbReference type="Rhea" id="RHEA:79556"/>
    </physiologicalReaction>
</comment>
<organism evidence="21 22">
    <name type="scientific">Pteropus alecto</name>
    <name type="common">Black flying fox</name>
    <dbReference type="NCBI Taxonomy" id="9402"/>
    <lineage>
        <taxon>Eukaryota</taxon>
        <taxon>Metazoa</taxon>
        <taxon>Chordata</taxon>
        <taxon>Craniata</taxon>
        <taxon>Vertebrata</taxon>
        <taxon>Euteleostomi</taxon>
        <taxon>Mammalia</taxon>
        <taxon>Eutheria</taxon>
        <taxon>Laurasiatheria</taxon>
        <taxon>Chiroptera</taxon>
        <taxon>Yinpterochiroptera</taxon>
        <taxon>Pteropodoidea</taxon>
        <taxon>Pteropodidae</taxon>
        <taxon>Pteropodinae</taxon>
        <taxon>Pteropus</taxon>
    </lineage>
</organism>
<sequence length="612" mass="70466">GNDSCEYLLSSGRFLGEKVWQPHSCMMHKYKISEAKNCLVDKHIAFIGDSRIRQLFYSFVKIINPQFKEEGNKHENIPFEDRISSVKVDFLWHPEVNGSMKQCIKVWTEDSVAKPHVIVAGAATWSIKIHNGSNEALSQYKTNITSIAPLLEKLAKTSDVYWVLQDPVYEDLLSENRKMITNEKIDAYNEAAVSILNSSTRNSKSNVKMFSVSKLIAQETIMESLDGLHLPEKSRETTKVLNREQTDEWKGWMQLVILIYHISGASTFLPVYMHIRVLVAAYLFQTGYGHFSYFWIKGDFGIHRVCQVLFRLNFLVVVLCIVMDRPYQFYYFVPLVTVWFMVIYVTLALWPQIIQKKANGNCFWHFGLLLKLAFLLLCICFLAYSQGAFEKIFSLWPLSKCFELKGNVYEWWFRWRLDRYVVFHGMLFAFIYLALQKRQVLSEGKGEPLFSNKISNVLLFISVVSFLTYSIWASSCKNKAECNELHPSVSVVQILAFILIRNIPGYARSIYSSFFAWFGKISLELFICQYHIWLAADTRGILVLIPGNPTLNIIVSTFIFVCVAHEISQITNDLAQIIIPKDNSSLLKRLACIAAFFCGLLILSSIQDKSRH</sequence>
<feature type="transmembrane region" description="Helical" evidence="18">
    <location>
        <begin position="417"/>
        <end position="435"/>
    </location>
</feature>
<evidence type="ECO:0000256" key="11">
    <source>
        <dbReference type="ARBA" id="ARBA00050437"/>
    </source>
</evidence>
<evidence type="ECO:0000256" key="13">
    <source>
        <dbReference type="ARBA" id="ARBA00067062"/>
    </source>
</evidence>